<name>A0AAQ3WTG2_PASNO</name>
<sequence length="182" mass="18879">MSFSMTPTDWLTHQKWKITTKLSLWSTNARTSLPAESSEEDSSVLSSEGAAGDDCSTRSLDAAGLPLPTGGEFCRCCCCTMRCGGTRCGYRLGGLIRSLRPLTLPCRRGSLREPPADSSLLSGVASSSPLFSSSAPTLNTSSGGGRAACGGGDDTTAADVSPASRIVLRNKGRTGNLVLGRV</sequence>
<dbReference type="AlphaFoldDB" id="A0AAQ3WTG2"/>
<evidence type="ECO:0000313" key="3">
    <source>
        <dbReference type="Proteomes" id="UP001341281"/>
    </source>
</evidence>
<feature type="region of interest" description="Disordered" evidence="1">
    <location>
        <begin position="33"/>
        <end position="54"/>
    </location>
</feature>
<reference evidence="2 3" key="1">
    <citation type="submission" date="2024-02" db="EMBL/GenBank/DDBJ databases">
        <title>High-quality chromosome-scale genome assembly of Pensacola bahiagrass (Paspalum notatum Flugge var. saurae).</title>
        <authorList>
            <person name="Vega J.M."/>
            <person name="Podio M."/>
            <person name="Orjuela J."/>
            <person name="Siena L.A."/>
            <person name="Pessino S.C."/>
            <person name="Combes M.C."/>
            <person name="Mariac C."/>
            <person name="Albertini E."/>
            <person name="Pupilli F."/>
            <person name="Ortiz J.P.A."/>
            <person name="Leblanc O."/>
        </authorList>
    </citation>
    <scope>NUCLEOTIDE SEQUENCE [LARGE SCALE GENOMIC DNA]</scope>
    <source>
        <strain evidence="2">R1</strain>
        <tissue evidence="2">Leaf</tissue>
    </source>
</reference>
<dbReference type="Proteomes" id="UP001341281">
    <property type="component" value="Chromosome 04"/>
</dbReference>
<organism evidence="2 3">
    <name type="scientific">Paspalum notatum var. saurae</name>
    <dbReference type="NCBI Taxonomy" id="547442"/>
    <lineage>
        <taxon>Eukaryota</taxon>
        <taxon>Viridiplantae</taxon>
        <taxon>Streptophyta</taxon>
        <taxon>Embryophyta</taxon>
        <taxon>Tracheophyta</taxon>
        <taxon>Spermatophyta</taxon>
        <taxon>Magnoliopsida</taxon>
        <taxon>Liliopsida</taxon>
        <taxon>Poales</taxon>
        <taxon>Poaceae</taxon>
        <taxon>PACMAD clade</taxon>
        <taxon>Panicoideae</taxon>
        <taxon>Andropogonodae</taxon>
        <taxon>Paspaleae</taxon>
        <taxon>Paspalinae</taxon>
        <taxon>Paspalum</taxon>
    </lineage>
</organism>
<proteinExistence type="predicted"/>
<accession>A0AAQ3WTG2</accession>
<evidence type="ECO:0000256" key="1">
    <source>
        <dbReference type="SAM" id="MobiDB-lite"/>
    </source>
</evidence>
<dbReference type="EMBL" id="CP144748">
    <property type="protein sequence ID" value="WVZ72926.1"/>
    <property type="molecule type" value="Genomic_DNA"/>
</dbReference>
<gene>
    <name evidence="2" type="ORF">U9M48_021308</name>
</gene>
<protein>
    <submittedName>
        <fullName evidence="2">Uncharacterized protein</fullName>
    </submittedName>
</protein>
<keyword evidence="3" id="KW-1185">Reference proteome</keyword>
<evidence type="ECO:0000313" key="2">
    <source>
        <dbReference type="EMBL" id="WVZ72926.1"/>
    </source>
</evidence>